<feature type="region of interest" description="Disordered" evidence="3">
    <location>
        <begin position="189"/>
        <end position="218"/>
    </location>
</feature>
<feature type="compositionally biased region" description="Polar residues" evidence="3">
    <location>
        <begin position="683"/>
        <end position="698"/>
    </location>
</feature>
<keyword evidence="1 2" id="KW-0728">SH3 domain</keyword>
<feature type="region of interest" description="Disordered" evidence="3">
    <location>
        <begin position="446"/>
        <end position="481"/>
    </location>
</feature>
<evidence type="ECO:0000256" key="2">
    <source>
        <dbReference type="PROSITE-ProRule" id="PRU00192"/>
    </source>
</evidence>
<protein>
    <recommendedName>
        <fullName evidence="4">SH3 domain-containing protein</fullName>
    </recommendedName>
</protein>
<accession>A0ABQ8VQY7</accession>
<feature type="domain" description="SH3" evidence="4">
    <location>
        <begin position="16"/>
        <end position="77"/>
    </location>
</feature>
<feature type="compositionally biased region" description="Polar residues" evidence="3">
    <location>
        <begin position="280"/>
        <end position="290"/>
    </location>
</feature>
<keyword evidence="6" id="KW-1185">Reference proteome</keyword>
<dbReference type="PROSITE" id="PS50002">
    <property type="entry name" value="SH3"/>
    <property type="match status" value="1"/>
</dbReference>
<dbReference type="InterPro" id="IPR001452">
    <property type="entry name" value="SH3_domain"/>
</dbReference>
<feature type="compositionally biased region" description="Polar residues" evidence="3">
    <location>
        <begin position="505"/>
        <end position="531"/>
    </location>
</feature>
<feature type="compositionally biased region" description="Low complexity" evidence="3">
    <location>
        <begin position="291"/>
        <end position="302"/>
    </location>
</feature>
<evidence type="ECO:0000256" key="3">
    <source>
        <dbReference type="SAM" id="MobiDB-lite"/>
    </source>
</evidence>
<evidence type="ECO:0000259" key="4">
    <source>
        <dbReference type="PROSITE" id="PS50002"/>
    </source>
</evidence>
<dbReference type="Pfam" id="PF07653">
    <property type="entry name" value="SH3_2"/>
    <property type="match status" value="1"/>
</dbReference>
<feature type="compositionally biased region" description="Low complexity" evidence="3">
    <location>
        <begin position="104"/>
        <end position="126"/>
    </location>
</feature>
<feature type="compositionally biased region" description="Polar residues" evidence="3">
    <location>
        <begin position="984"/>
        <end position="996"/>
    </location>
</feature>
<dbReference type="Proteomes" id="UP001150217">
    <property type="component" value="Unassembled WGS sequence"/>
</dbReference>
<feature type="region of interest" description="Disordered" evidence="3">
    <location>
        <begin position="792"/>
        <end position="911"/>
    </location>
</feature>
<feature type="compositionally biased region" description="Low complexity" evidence="3">
    <location>
        <begin position="712"/>
        <end position="734"/>
    </location>
</feature>
<dbReference type="SUPFAM" id="SSF50044">
    <property type="entry name" value="SH3-domain"/>
    <property type="match status" value="1"/>
</dbReference>
<organism evidence="5 6">
    <name type="scientific">Lentinula lateritia</name>
    <dbReference type="NCBI Taxonomy" id="40482"/>
    <lineage>
        <taxon>Eukaryota</taxon>
        <taxon>Fungi</taxon>
        <taxon>Dikarya</taxon>
        <taxon>Basidiomycota</taxon>
        <taxon>Agaricomycotina</taxon>
        <taxon>Agaricomycetes</taxon>
        <taxon>Agaricomycetidae</taxon>
        <taxon>Agaricales</taxon>
        <taxon>Marasmiineae</taxon>
        <taxon>Omphalotaceae</taxon>
        <taxon>Lentinula</taxon>
    </lineage>
</organism>
<feature type="region of interest" description="Disordered" evidence="3">
    <location>
        <begin position="984"/>
        <end position="1025"/>
    </location>
</feature>
<feature type="region of interest" description="Disordered" evidence="3">
    <location>
        <begin position="255"/>
        <end position="302"/>
    </location>
</feature>
<proteinExistence type="predicted"/>
<feature type="region of interest" description="Disordered" evidence="3">
    <location>
        <begin position="80"/>
        <end position="160"/>
    </location>
</feature>
<feature type="region of interest" description="Disordered" evidence="3">
    <location>
        <begin position="1153"/>
        <end position="1265"/>
    </location>
</feature>
<feature type="compositionally biased region" description="Basic and acidic residues" evidence="3">
    <location>
        <begin position="806"/>
        <end position="825"/>
    </location>
</feature>
<reference evidence="5" key="1">
    <citation type="submission" date="2022-08" db="EMBL/GenBank/DDBJ databases">
        <title>A Global Phylogenomic Analysis of the Shiitake Genus Lentinula.</title>
        <authorList>
            <consortium name="DOE Joint Genome Institute"/>
            <person name="Sierra-Patev S."/>
            <person name="Min B."/>
            <person name="Naranjo-Ortiz M."/>
            <person name="Looney B."/>
            <person name="Konkel Z."/>
            <person name="Slot J.C."/>
            <person name="Sakamoto Y."/>
            <person name="Steenwyk J.L."/>
            <person name="Rokas A."/>
            <person name="Carro J."/>
            <person name="Camarero S."/>
            <person name="Ferreira P."/>
            <person name="Molpeceres G."/>
            <person name="Ruiz-Duenas F.J."/>
            <person name="Serrano A."/>
            <person name="Henrissat B."/>
            <person name="Drula E."/>
            <person name="Hughes K.W."/>
            <person name="Mata J.L."/>
            <person name="Ishikawa N.K."/>
            <person name="Vargas-Isla R."/>
            <person name="Ushijima S."/>
            <person name="Smith C.A."/>
            <person name="Ahrendt S."/>
            <person name="Andreopoulos W."/>
            <person name="He G."/>
            <person name="Labutti K."/>
            <person name="Lipzen A."/>
            <person name="Ng V."/>
            <person name="Riley R."/>
            <person name="Sandor L."/>
            <person name="Barry K."/>
            <person name="Martinez A.T."/>
            <person name="Xiao Y."/>
            <person name="Gibbons J.G."/>
            <person name="Terashima K."/>
            <person name="Grigoriev I.V."/>
            <person name="Hibbett D.S."/>
        </authorList>
    </citation>
    <scope>NUCLEOTIDE SEQUENCE</scope>
    <source>
        <strain evidence="5">RHP3577 ss4</strain>
    </source>
</reference>
<comment type="caution">
    <text evidence="5">The sequence shown here is derived from an EMBL/GenBank/DDBJ whole genome shotgun (WGS) entry which is preliminary data.</text>
</comment>
<feature type="compositionally biased region" description="Basic and acidic residues" evidence="3">
    <location>
        <begin position="494"/>
        <end position="504"/>
    </location>
</feature>
<feature type="compositionally biased region" description="Polar residues" evidence="3">
    <location>
        <begin position="1213"/>
        <end position="1225"/>
    </location>
</feature>
<feature type="region of interest" description="Disordered" evidence="3">
    <location>
        <begin position="341"/>
        <end position="393"/>
    </location>
</feature>
<feature type="compositionally biased region" description="Polar residues" evidence="3">
    <location>
        <begin position="1188"/>
        <end position="1198"/>
    </location>
</feature>
<gene>
    <name evidence="5" type="ORF">C8R41DRAFT_243238</name>
</gene>
<feature type="compositionally biased region" description="Basic and acidic residues" evidence="3">
    <location>
        <begin position="353"/>
        <end position="376"/>
    </location>
</feature>
<name>A0ABQ8VQY7_9AGAR</name>
<feature type="compositionally biased region" description="Polar residues" evidence="3">
    <location>
        <begin position="255"/>
        <end position="264"/>
    </location>
</feature>
<feature type="compositionally biased region" description="Polar residues" evidence="3">
    <location>
        <begin position="902"/>
        <end position="911"/>
    </location>
</feature>
<feature type="region of interest" description="Disordered" evidence="3">
    <location>
        <begin position="683"/>
        <end position="751"/>
    </location>
</feature>
<evidence type="ECO:0000256" key="1">
    <source>
        <dbReference type="ARBA" id="ARBA00022443"/>
    </source>
</evidence>
<feature type="region of interest" description="Disordered" evidence="3">
    <location>
        <begin position="494"/>
        <end position="584"/>
    </location>
</feature>
<evidence type="ECO:0000313" key="6">
    <source>
        <dbReference type="Proteomes" id="UP001150217"/>
    </source>
</evidence>
<dbReference type="EMBL" id="JANVFT010000024">
    <property type="protein sequence ID" value="KAJ4497020.1"/>
    <property type="molecule type" value="Genomic_DNA"/>
</dbReference>
<feature type="compositionally biased region" description="Low complexity" evidence="3">
    <location>
        <begin position="206"/>
        <end position="218"/>
    </location>
</feature>
<feature type="compositionally biased region" description="Polar residues" evidence="3">
    <location>
        <begin position="85"/>
        <end position="103"/>
    </location>
</feature>
<feature type="compositionally biased region" description="Low complexity" evidence="3">
    <location>
        <begin position="844"/>
        <end position="856"/>
    </location>
</feature>
<feature type="compositionally biased region" description="Polar residues" evidence="3">
    <location>
        <begin position="138"/>
        <end position="160"/>
    </location>
</feature>
<dbReference type="InterPro" id="IPR036028">
    <property type="entry name" value="SH3-like_dom_sf"/>
</dbReference>
<sequence length="1265" mass="134937">MDALELSRWTRFAAKGGIGKCTAIQDCVAESSEDLMFLKDDEIIVLMQILDNEGVYLGYCEGVVGKFHAQTVHFHSKLKRPVMTKRNSSAMSSRVKSPTGISPTPTSGSNYRSSSSSTPVSSNPATPLTPAFERATSRDIQNLKQNSSLDAQATDRLTLSRSPQNALLSAASESGTASLPLQPTVATSRVAVQRSSTHHVHMPSVAHSEASQYSSTSASTVDIDYGLPRVMSPPSMFSEPDLHIRQPSIATVMSSESMGKQTVRSESDVDQDVVPRRSGSIRSSNASTMRSNSPSSISQSYSPVPIFETSFSREEINDPRGSVASVASDGEVGIGLSLLASLGEGDSDDDSENERGDERSHDLSRLLSKSIEDNHTDSSSSVSSLSVERRTLSPSPISEDAVAAFPRPPSTQVAVATTSDPINPFGTFGRTITSAGVHGGLDTIFGGRNTRDSHSSMTSSASLGTDSGVSKDTDSSESGGATATHHFTLQAMVHEKPIESERTRSPTLASVRSNSVYSSTGQRSPSLQASSPRNLSPPSPAFPPPNFRFPAQRPDNISLPAMSPSEILPPHSPTLSHTSGASASEWEGASDIYDNYLYRYSVASKSSRLSQMSMASRSGFNHRNIPSTSTMPPTAIASMASLVNMASNLRLPSDQVSENANAQLPSPVYDQAEHTDLEEPLYTSLTAESTDTNATITPSRIPPRYDSLTMQRPSSVVASLRSLSSRRSIGSSHPESPHHSDESDDESIYSRLSSKPSLSLLEAHAASLLAPENKEKVNTTSALNVVKASPSANITTSDRALATVKNDSRRPSPLDLTKDQIRSSERSSGGGMIGPSPLLHTRWGSPVSSNGMSSGSAYDGRSSGGYPTPPFTDMRGSYDEKNRNKAAGSEDPNFQEPKIYDTVQNDPDSSVSTITRPLVIEDDEELPSHAMDPQEGEADMSLVTMESAEFRYAEDLRNSVHSSSTSKSKNESLGVTPIVITPSIQTASTGSPSSGIADNFPISPVLPPPSNFPAASASTGQSVSRPSLAELRGYPNTAVQGQRQSLFLPHPNAPKAPLQSPGPLYLRKVENFPQLEPNPIRQGPDPNKVASNVLRMVLNKPPPPPRPVMLPPPSSIPIRGNIRRNPPAPPPPLPRGPTIYARVDVDLSTSNGPVPITFSVEPMGPPPPPLLHSQAAIQPDASLHQLPPLTSDQQQEQPQLPHMSATHVKRSVTVPTTSLPRTEPQSEPGGVIPKENTTPRPPVSRPRSKSFSTGFKSPVVGNTFS</sequence>
<feature type="compositionally biased region" description="Polar residues" evidence="3">
    <location>
        <begin position="455"/>
        <end position="468"/>
    </location>
</feature>
<feature type="compositionally biased region" description="Pro residues" evidence="3">
    <location>
        <begin position="535"/>
        <end position="547"/>
    </location>
</feature>
<evidence type="ECO:0000313" key="5">
    <source>
        <dbReference type="EMBL" id="KAJ4497020.1"/>
    </source>
</evidence>